<organism evidence="1 2">
    <name type="scientific">Hygrophoropsis aurantiaca</name>
    <dbReference type="NCBI Taxonomy" id="72124"/>
    <lineage>
        <taxon>Eukaryota</taxon>
        <taxon>Fungi</taxon>
        <taxon>Dikarya</taxon>
        <taxon>Basidiomycota</taxon>
        <taxon>Agaricomycotina</taxon>
        <taxon>Agaricomycetes</taxon>
        <taxon>Agaricomycetidae</taxon>
        <taxon>Boletales</taxon>
        <taxon>Coniophorineae</taxon>
        <taxon>Hygrophoropsidaceae</taxon>
        <taxon>Hygrophoropsis</taxon>
    </lineage>
</organism>
<name>A0ACB7ZQM6_9AGAM</name>
<evidence type="ECO:0000313" key="1">
    <source>
        <dbReference type="EMBL" id="KAH7903386.1"/>
    </source>
</evidence>
<feature type="non-terminal residue" evidence="1">
    <location>
        <position position="1"/>
    </location>
</feature>
<gene>
    <name evidence="1" type="ORF">BJ138DRAFT_993052</name>
</gene>
<sequence>LYTQPSLSSSSTLVNLYRPSSSDILEAAAIPIQRQKSSMTLESSKRLSNNSERSEVKKITSYNVPLAPTNTATNSRFDAPFNTAISPVNSIAQQYKPHLTPNPSPLRPHCLAKDRLRLWLP</sequence>
<evidence type="ECO:0000313" key="2">
    <source>
        <dbReference type="Proteomes" id="UP000790377"/>
    </source>
</evidence>
<dbReference type="EMBL" id="MU269009">
    <property type="protein sequence ID" value="KAH7903386.1"/>
    <property type="molecule type" value="Genomic_DNA"/>
</dbReference>
<protein>
    <submittedName>
        <fullName evidence="1">Uncharacterized protein</fullName>
    </submittedName>
</protein>
<dbReference type="Proteomes" id="UP000790377">
    <property type="component" value="Unassembled WGS sequence"/>
</dbReference>
<comment type="caution">
    <text evidence="1">The sequence shown here is derived from an EMBL/GenBank/DDBJ whole genome shotgun (WGS) entry which is preliminary data.</text>
</comment>
<keyword evidence="2" id="KW-1185">Reference proteome</keyword>
<reference evidence="1" key="1">
    <citation type="journal article" date="2021" name="New Phytol.">
        <title>Evolutionary innovations through gain and loss of genes in the ectomycorrhizal Boletales.</title>
        <authorList>
            <person name="Wu G."/>
            <person name="Miyauchi S."/>
            <person name="Morin E."/>
            <person name="Kuo A."/>
            <person name="Drula E."/>
            <person name="Varga T."/>
            <person name="Kohler A."/>
            <person name="Feng B."/>
            <person name="Cao Y."/>
            <person name="Lipzen A."/>
            <person name="Daum C."/>
            <person name="Hundley H."/>
            <person name="Pangilinan J."/>
            <person name="Johnson J."/>
            <person name="Barry K."/>
            <person name="LaButti K."/>
            <person name="Ng V."/>
            <person name="Ahrendt S."/>
            <person name="Min B."/>
            <person name="Choi I.G."/>
            <person name="Park H."/>
            <person name="Plett J.M."/>
            <person name="Magnuson J."/>
            <person name="Spatafora J.W."/>
            <person name="Nagy L.G."/>
            <person name="Henrissat B."/>
            <person name="Grigoriev I.V."/>
            <person name="Yang Z.L."/>
            <person name="Xu J."/>
            <person name="Martin F.M."/>
        </authorList>
    </citation>
    <scope>NUCLEOTIDE SEQUENCE</scope>
    <source>
        <strain evidence="1">ATCC 28755</strain>
    </source>
</reference>
<accession>A0ACB7ZQM6</accession>
<feature type="non-terminal residue" evidence="1">
    <location>
        <position position="121"/>
    </location>
</feature>
<proteinExistence type="predicted"/>